<comment type="caution">
    <text evidence="2">The sequence shown here is derived from an EMBL/GenBank/DDBJ whole genome shotgun (WGS) entry which is preliminary data.</text>
</comment>
<evidence type="ECO:0000313" key="2">
    <source>
        <dbReference type="EMBL" id="PMC64091.1"/>
    </source>
</evidence>
<dbReference type="Proteomes" id="UP000235836">
    <property type="component" value="Unassembled WGS sequence"/>
</dbReference>
<accession>A0A2N6T434</accession>
<proteinExistence type="predicted"/>
<evidence type="ECO:0000313" key="3">
    <source>
        <dbReference type="Proteomes" id="UP000235836"/>
    </source>
</evidence>
<evidence type="ECO:0000256" key="1">
    <source>
        <dbReference type="SAM" id="MobiDB-lite"/>
    </source>
</evidence>
<dbReference type="EMBL" id="PNHG01000010">
    <property type="protein sequence ID" value="PMC64091.1"/>
    <property type="molecule type" value="Genomic_DNA"/>
</dbReference>
<dbReference type="RefSeq" id="WP_034664460.1">
    <property type="nucleotide sequence ID" value="NZ_PNHG01000010.1"/>
</dbReference>
<name>A0A2N6T434_9CORY</name>
<protein>
    <submittedName>
        <fullName evidence="2">Uncharacterized protein</fullName>
    </submittedName>
</protein>
<sequence length="256" mass="26954">MELTGRRFAAFMALGLGLAVVLGLVVWKLPDTGVSLASDKSDYAGHPITAADATNEHRTAQTEKTTPRTEQHTSSRRKGSTTRAASPKWDSGSTRDPLAPHNAKLDGTAGQATREQAQDLYRPRNATPKARPRPSYSERNDSPSARATHKPTHKPTPSVVESAPSEPVPDTTPPTAGDIPADGTPTPGTSTTDKPTTPTENQSGEGQNTGTTTAHHTPNTGEAEDAPVSDPKARPEDPFSASTREAEAPSLTPDNS</sequence>
<feature type="region of interest" description="Disordered" evidence="1">
    <location>
        <begin position="36"/>
        <end position="256"/>
    </location>
</feature>
<organism evidence="2 3">
    <name type="scientific">Corynebacterium tuscaniense</name>
    <dbReference type="NCBI Taxonomy" id="302449"/>
    <lineage>
        <taxon>Bacteria</taxon>
        <taxon>Bacillati</taxon>
        <taxon>Actinomycetota</taxon>
        <taxon>Actinomycetes</taxon>
        <taxon>Mycobacteriales</taxon>
        <taxon>Corynebacteriaceae</taxon>
        <taxon>Corynebacterium</taxon>
    </lineage>
</organism>
<feature type="compositionally biased region" description="Low complexity" evidence="1">
    <location>
        <begin position="208"/>
        <end position="221"/>
    </location>
</feature>
<dbReference type="AlphaFoldDB" id="A0A2N6T434"/>
<keyword evidence="3" id="KW-1185">Reference proteome</keyword>
<feature type="compositionally biased region" description="Low complexity" evidence="1">
    <location>
        <begin position="184"/>
        <end position="199"/>
    </location>
</feature>
<gene>
    <name evidence="2" type="ORF">CJ203_07555</name>
</gene>
<reference evidence="2 3" key="1">
    <citation type="submission" date="2017-09" db="EMBL/GenBank/DDBJ databases">
        <title>Bacterial strain isolated from the female urinary microbiota.</title>
        <authorList>
            <person name="Thomas-White K."/>
            <person name="Kumar N."/>
            <person name="Forster S."/>
            <person name="Putonti C."/>
            <person name="Lawley T."/>
            <person name="Wolfe A.J."/>
        </authorList>
    </citation>
    <scope>NUCLEOTIDE SEQUENCE [LARGE SCALE GENOMIC DNA]</scope>
    <source>
        <strain evidence="2 3">UMB0792</strain>
    </source>
</reference>
<feature type="compositionally biased region" description="Basic and acidic residues" evidence="1">
    <location>
        <begin position="54"/>
        <end position="73"/>
    </location>
</feature>